<evidence type="ECO:0000313" key="2">
    <source>
        <dbReference type="Proteomes" id="UP000542674"/>
    </source>
</evidence>
<dbReference type="EMBL" id="JACHJS010000001">
    <property type="protein sequence ID" value="MBB4964245.1"/>
    <property type="molecule type" value="Genomic_DNA"/>
</dbReference>
<keyword evidence="2" id="KW-1185">Reference proteome</keyword>
<name>A0A7W7T2P3_9PSEU</name>
<proteinExistence type="predicted"/>
<dbReference type="AlphaFoldDB" id="A0A7W7T2P3"/>
<sequence>MGFDEQNGFPTTGLRADSVVIDRNVPDSRCMPFTAGWSWKIVSKPIFAAQILTADYQEVLVRSFVVGKKFRHAYK</sequence>
<evidence type="ECO:0000313" key="1">
    <source>
        <dbReference type="EMBL" id="MBB4964245.1"/>
    </source>
</evidence>
<dbReference type="RefSeq" id="WP_184667135.1">
    <property type="nucleotide sequence ID" value="NZ_BAABAI010000027.1"/>
</dbReference>
<accession>A0A7W7T2P3</accession>
<protein>
    <submittedName>
        <fullName evidence="1">Uncharacterized protein</fullName>
    </submittedName>
</protein>
<gene>
    <name evidence="1" type="ORF">F4559_001604</name>
</gene>
<organism evidence="1 2">
    <name type="scientific">Saccharothrix violaceirubra</name>
    <dbReference type="NCBI Taxonomy" id="413306"/>
    <lineage>
        <taxon>Bacteria</taxon>
        <taxon>Bacillati</taxon>
        <taxon>Actinomycetota</taxon>
        <taxon>Actinomycetes</taxon>
        <taxon>Pseudonocardiales</taxon>
        <taxon>Pseudonocardiaceae</taxon>
        <taxon>Saccharothrix</taxon>
    </lineage>
</organism>
<comment type="caution">
    <text evidence="1">The sequence shown here is derived from an EMBL/GenBank/DDBJ whole genome shotgun (WGS) entry which is preliminary data.</text>
</comment>
<dbReference type="Proteomes" id="UP000542674">
    <property type="component" value="Unassembled WGS sequence"/>
</dbReference>
<reference evidence="1 2" key="1">
    <citation type="submission" date="2020-08" db="EMBL/GenBank/DDBJ databases">
        <title>Sequencing the genomes of 1000 actinobacteria strains.</title>
        <authorList>
            <person name="Klenk H.-P."/>
        </authorList>
    </citation>
    <scope>NUCLEOTIDE SEQUENCE [LARGE SCALE GENOMIC DNA]</scope>
    <source>
        <strain evidence="1 2">DSM 45084</strain>
    </source>
</reference>